<name>A0AAN9JKX4_CLITE</name>
<proteinExistence type="predicted"/>
<accession>A0AAN9JKX4</accession>
<keyword evidence="2" id="KW-1185">Reference proteome</keyword>
<dbReference type="Proteomes" id="UP001359559">
    <property type="component" value="Unassembled WGS sequence"/>
</dbReference>
<comment type="caution">
    <text evidence="1">The sequence shown here is derived from an EMBL/GenBank/DDBJ whole genome shotgun (WGS) entry which is preliminary data.</text>
</comment>
<dbReference type="AlphaFoldDB" id="A0AAN9JKX4"/>
<protein>
    <submittedName>
        <fullName evidence="1">Uncharacterized protein</fullName>
    </submittedName>
</protein>
<dbReference type="EMBL" id="JAYKXN010000003">
    <property type="protein sequence ID" value="KAK7299842.1"/>
    <property type="molecule type" value="Genomic_DNA"/>
</dbReference>
<organism evidence="1 2">
    <name type="scientific">Clitoria ternatea</name>
    <name type="common">Butterfly pea</name>
    <dbReference type="NCBI Taxonomy" id="43366"/>
    <lineage>
        <taxon>Eukaryota</taxon>
        <taxon>Viridiplantae</taxon>
        <taxon>Streptophyta</taxon>
        <taxon>Embryophyta</taxon>
        <taxon>Tracheophyta</taxon>
        <taxon>Spermatophyta</taxon>
        <taxon>Magnoliopsida</taxon>
        <taxon>eudicotyledons</taxon>
        <taxon>Gunneridae</taxon>
        <taxon>Pentapetalae</taxon>
        <taxon>rosids</taxon>
        <taxon>fabids</taxon>
        <taxon>Fabales</taxon>
        <taxon>Fabaceae</taxon>
        <taxon>Papilionoideae</taxon>
        <taxon>50 kb inversion clade</taxon>
        <taxon>NPAAA clade</taxon>
        <taxon>indigoferoid/millettioid clade</taxon>
        <taxon>Phaseoleae</taxon>
        <taxon>Clitoria</taxon>
    </lineage>
</organism>
<evidence type="ECO:0000313" key="1">
    <source>
        <dbReference type="EMBL" id="KAK7299842.1"/>
    </source>
</evidence>
<gene>
    <name evidence="1" type="ORF">RJT34_10670</name>
</gene>
<evidence type="ECO:0000313" key="2">
    <source>
        <dbReference type="Proteomes" id="UP001359559"/>
    </source>
</evidence>
<reference evidence="1 2" key="1">
    <citation type="submission" date="2024-01" db="EMBL/GenBank/DDBJ databases">
        <title>The genomes of 5 underutilized Papilionoideae crops provide insights into root nodulation and disease resistance.</title>
        <authorList>
            <person name="Yuan L."/>
        </authorList>
    </citation>
    <scope>NUCLEOTIDE SEQUENCE [LARGE SCALE GENOMIC DNA]</scope>
    <source>
        <strain evidence="1">LY-2023</strain>
        <tissue evidence="1">Leaf</tissue>
    </source>
</reference>
<sequence>MAQIIMPHYSCEVIQCVGPPNYGTVSLVYWILGTDNGFSLASTYDSMVTYKSGLGLGKGNNRFSFSCGELCLMVSGGMWLCPKCALFEDTLHALCDYVAAYVGVGSCGGLILNWCGGFLLGYAENMEYAVWFRPSCDECYGVVWYPSNSIWGKVKNSSYVQIEF</sequence>